<organism evidence="1 2">
    <name type="scientific">Scortum barcoo</name>
    <name type="common">barcoo grunter</name>
    <dbReference type="NCBI Taxonomy" id="214431"/>
    <lineage>
        <taxon>Eukaryota</taxon>
        <taxon>Metazoa</taxon>
        <taxon>Chordata</taxon>
        <taxon>Craniata</taxon>
        <taxon>Vertebrata</taxon>
        <taxon>Euteleostomi</taxon>
        <taxon>Actinopterygii</taxon>
        <taxon>Neopterygii</taxon>
        <taxon>Teleostei</taxon>
        <taxon>Neoteleostei</taxon>
        <taxon>Acanthomorphata</taxon>
        <taxon>Eupercaria</taxon>
        <taxon>Centrarchiformes</taxon>
        <taxon>Terapontoidei</taxon>
        <taxon>Terapontidae</taxon>
        <taxon>Scortum</taxon>
    </lineage>
</organism>
<protein>
    <submittedName>
        <fullName evidence="1">Uncharacterized protein</fullName>
    </submittedName>
</protein>
<keyword evidence="2" id="KW-1185">Reference proteome</keyword>
<reference evidence="1" key="1">
    <citation type="submission" date="2022-04" db="EMBL/GenBank/DDBJ databases">
        <title>Jade perch genome.</title>
        <authorList>
            <person name="Chao B."/>
        </authorList>
    </citation>
    <scope>NUCLEOTIDE SEQUENCE</scope>
    <source>
        <strain evidence="1">CB-2022</strain>
    </source>
</reference>
<evidence type="ECO:0000313" key="1">
    <source>
        <dbReference type="EMBL" id="KAI3357665.1"/>
    </source>
</evidence>
<accession>A0ACB8VPS0</accession>
<evidence type="ECO:0000313" key="2">
    <source>
        <dbReference type="Proteomes" id="UP000831701"/>
    </source>
</evidence>
<feature type="non-terminal residue" evidence="1">
    <location>
        <position position="1"/>
    </location>
</feature>
<sequence>NVQVSVCKELHDSESCKMWFYRSALPAGVWWNREQLPAVEGLWALSLKSAVPYLEKQLWDLLPDLPHPSAARPTALKLDDQRWCDLSEEVPPFPEPSQRTSPSPDLLQQDVSRPGSDPPDRQLSSHSRQSLDGRKTSLQTRNESPRPSLHSWEGAAAPAGLSGVGGEQGRKEEEPVGRQRESDNRASENQEEVMEVEEEVQRSVRGDGGPGGAVLESCPMCLMVFPAGFTQMDCDAHLAQCLSEVNVDVTW</sequence>
<comment type="caution">
    <text evidence="1">The sequence shown here is derived from an EMBL/GenBank/DDBJ whole genome shotgun (WGS) entry which is preliminary data.</text>
</comment>
<gene>
    <name evidence="1" type="ORF">L3Q82_015518</name>
</gene>
<dbReference type="EMBL" id="CM041549">
    <property type="protein sequence ID" value="KAI3357665.1"/>
    <property type="molecule type" value="Genomic_DNA"/>
</dbReference>
<name>A0ACB8VPS0_9TELE</name>
<proteinExistence type="predicted"/>
<dbReference type="Proteomes" id="UP000831701">
    <property type="component" value="Chromosome 19"/>
</dbReference>